<dbReference type="InterPro" id="IPR029069">
    <property type="entry name" value="HotDog_dom_sf"/>
</dbReference>
<dbReference type="InterPro" id="IPR006684">
    <property type="entry name" value="YbgC/YbaW"/>
</dbReference>
<sequence>MESYRICFADTDAMGVVYHARYFEMAERSRIETMRRVGVDTNNLFRGGAGIAMVLRRAVARFATPALVDDLLTTQTSIPRHTSIRYWWQTDITRSGESICTIEAECVCIDLITKQPASMPPEIASAIDNIINEGAALAGAELEGR</sequence>
<dbReference type="PANTHER" id="PTHR31793:SF37">
    <property type="entry name" value="ACYL-COA THIOESTER HYDROLASE YBGC"/>
    <property type="match status" value="1"/>
</dbReference>
<keyword evidence="2" id="KW-0378">Hydrolase</keyword>
<dbReference type="Proteomes" id="UP000014463">
    <property type="component" value="Unassembled WGS sequence"/>
</dbReference>
<dbReference type="InterPro" id="IPR050563">
    <property type="entry name" value="4-hydroxybenzoyl-CoA_TE"/>
</dbReference>
<dbReference type="EMBL" id="ASTJ01000012">
    <property type="protein sequence ID" value="EPC03292.1"/>
    <property type="molecule type" value="Genomic_DNA"/>
</dbReference>
<dbReference type="PANTHER" id="PTHR31793">
    <property type="entry name" value="4-HYDROXYBENZOYL-COA THIOESTERASE FAMILY MEMBER"/>
    <property type="match status" value="1"/>
</dbReference>
<dbReference type="PIRSF" id="PIRSF003230">
    <property type="entry name" value="YbgC"/>
    <property type="match status" value="1"/>
</dbReference>
<dbReference type="Pfam" id="PF13279">
    <property type="entry name" value="4HBT_2"/>
    <property type="match status" value="1"/>
</dbReference>
<dbReference type="STRING" id="1121939.L861_17265"/>
<comment type="similarity">
    <text evidence="1">Belongs to the 4-hydroxybenzoyl-CoA thioesterase family.</text>
</comment>
<name>S2KME0_LITA3</name>
<dbReference type="AlphaFoldDB" id="S2KME0"/>
<comment type="caution">
    <text evidence="3">The sequence shown here is derived from an EMBL/GenBank/DDBJ whole genome shotgun (WGS) entry which is preliminary data.</text>
</comment>
<evidence type="ECO:0000256" key="1">
    <source>
        <dbReference type="ARBA" id="ARBA00005953"/>
    </source>
</evidence>
<keyword evidence="4" id="KW-1185">Reference proteome</keyword>
<protein>
    <recommendedName>
        <fullName evidence="5">Thioesterase domain-containing protein</fullName>
    </recommendedName>
</protein>
<dbReference type="Gene3D" id="3.10.129.10">
    <property type="entry name" value="Hotdog Thioesterase"/>
    <property type="match status" value="1"/>
</dbReference>
<dbReference type="eggNOG" id="COG0824">
    <property type="taxonomic scope" value="Bacteria"/>
</dbReference>
<dbReference type="InterPro" id="IPR008272">
    <property type="entry name" value="HB-CoA_thioesterase_AS"/>
</dbReference>
<evidence type="ECO:0000256" key="2">
    <source>
        <dbReference type="ARBA" id="ARBA00022801"/>
    </source>
</evidence>
<dbReference type="SUPFAM" id="SSF54637">
    <property type="entry name" value="Thioesterase/thiol ester dehydrase-isomerase"/>
    <property type="match status" value="1"/>
</dbReference>
<dbReference type="PATRIC" id="fig|1121939.11.peg.922"/>
<evidence type="ECO:0000313" key="4">
    <source>
        <dbReference type="Proteomes" id="UP000014463"/>
    </source>
</evidence>
<accession>S2KME0</accession>
<organism evidence="3 4">
    <name type="scientific">Litchfieldella anticariensis (strain DSM 16096 / CECT 5854 / CIP 108499 / LMG 22089 / FP35)</name>
    <name type="common">Halomonas anticariensis</name>
    <dbReference type="NCBI Taxonomy" id="1121939"/>
    <lineage>
        <taxon>Bacteria</taxon>
        <taxon>Pseudomonadati</taxon>
        <taxon>Pseudomonadota</taxon>
        <taxon>Gammaproteobacteria</taxon>
        <taxon>Oceanospirillales</taxon>
        <taxon>Halomonadaceae</taxon>
        <taxon>Litchfieldella</taxon>
    </lineage>
</organism>
<dbReference type="RefSeq" id="WP_016415406.1">
    <property type="nucleotide sequence ID" value="NZ_AUAB01000001.1"/>
</dbReference>
<dbReference type="OrthoDB" id="9808429at2"/>
<evidence type="ECO:0008006" key="5">
    <source>
        <dbReference type="Google" id="ProtNLM"/>
    </source>
</evidence>
<reference evidence="3 4" key="1">
    <citation type="journal article" date="2013" name="Genome Announc.">
        <title>Draft genome sequence of the moderately halophilic gammaproteobacterium Halomonas anticariensis FP35.</title>
        <authorList>
            <person name="Tahrioui A."/>
            <person name="Quesada E."/>
            <person name="Llamas I."/>
        </authorList>
    </citation>
    <scope>NUCLEOTIDE SEQUENCE [LARGE SCALE GENOMIC DNA]</scope>
    <source>
        <strain evidence="4">DSM 16096 / CECT 5854 / LMG 22089 / FP35</strain>
    </source>
</reference>
<gene>
    <name evidence="3" type="ORF">L861_17265</name>
</gene>
<dbReference type="PROSITE" id="PS01328">
    <property type="entry name" value="4HBCOA_THIOESTERASE"/>
    <property type="match status" value="1"/>
</dbReference>
<dbReference type="GO" id="GO:0047617">
    <property type="term" value="F:fatty acyl-CoA hydrolase activity"/>
    <property type="evidence" value="ECO:0007669"/>
    <property type="project" value="TreeGrafter"/>
</dbReference>
<dbReference type="CDD" id="cd00586">
    <property type="entry name" value="4HBT"/>
    <property type="match status" value="1"/>
</dbReference>
<proteinExistence type="inferred from homology"/>
<evidence type="ECO:0000313" key="3">
    <source>
        <dbReference type="EMBL" id="EPC03292.1"/>
    </source>
</evidence>